<organism evidence="2 3">
    <name type="scientific">Cryobacterium zongtaii</name>
    <dbReference type="NCBI Taxonomy" id="1259217"/>
    <lineage>
        <taxon>Bacteria</taxon>
        <taxon>Bacillati</taxon>
        <taxon>Actinomycetota</taxon>
        <taxon>Actinomycetes</taxon>
        <taxon>Micrococcales</taxon>
        <taxon>Microbacteriaceae</taxon>
        <taxon>Cryobacterium</taxon>
    </lineage>
</organism>
<dbReference type="RefSeq" id="WP_103430330.1">
    <property type="nucleotide sequence ID" value="NZ_PPXF01000019.1"/>
</dbReference>
<proteinExistence type="predicted"/>
<dbReference type="AlphaFoldDB" id="A0A2S3ZM28"/>
<dbReference type="OrthoDB" id="614750at2"/>
<comment type="caution">
    <text evidence="2">The sequence shown here is derived from an EMBL/GenBank/DDBJ whole genome shotgun (WGS) entry which is preliminary data.</text>
</comment>
<gene>
    <name evidence="2" type="ORF">C3B59_05140</name>
</gene>
<dbReference type="Proteomes" id="UP000237104">
    <property type="component" value="Unassembled WGS sequence"/>
</dbReference>
<dbReference type="GO" id="GO:0005975">
    <property type="term" value="P:carbohydrate metabolic process"/>
    <property type="evidence" value="ECO:0007669"/>
    <property type="project" value="UniProtKB-ARBA"/>
</dbReference>
<dbReference type="SUPFAM" id="SSF49464">
    <property type="entry name" value="Carboxypeptidase regulatory domain-like"/>
    <property type="match status" value="1"/>
</dbReference>
<dbReference type="Gene3D" id="2.60.40.2700">
    <property type="match status" value="2"/>
</dbReference>
<sequence>MALMLSAVLAVGSFTTAAPATAAIAGAGTTSASSIGGTAPAGAVAAIRPLAVPVKAALSGTVYGHTKTGTKPLAGVTVSAWSSTGYGNGVTDAAGKYKLTGLASGNYKISYTQYNTSASLSFVGQFWKNKATEAQANPVAVGTTNLSGYNVTLEQGSSISGKLTMLLNGVSRPATTLLRVTTYFNGSTTGVNHWAYIDAAGNYTISPLAAGSYKLKFGEVGATSGLRGEYYNNATTLAASKAISVGFAQSVTGINAELAGKPNVSLSAYVGGTTTVGSTLTAYAYAQPNTAATTYQWYRNGVAISGATKQNYVLVGGDLGKSMSVKATAAMTGYTSASTTASAWSIIQPGTLTGTKPLITGTNKVGSTLTVKTGAWSSGATLSYRWFRTGQPISGATAPTYKLATADGGTTVTVQVVATKLGYTMKSWTSAAVTIPKL</sequence>
<evidence type="ECO:0000313" key="3">
    <source>
        <dbReference type="Proteomes" id="UP000237104"/>
    </source>
</evidence>
<evidence type="ECO:0000313" key="2">
    <source>
        <dbReference type="EMBL" id="POH69731.1"/>
    </source>
</evidence>
<feature type="signal peptide" evidence="1">
    <location>
        <begin position="1"/>
        <end position="22"/>
    </location>
</feature>
<dbReference type="EMBL" id="PPXF01000019">
    <property type="protein sequence ID" value="POH69731.1"/>
    <property type="molecule type" value="Genomic_DNA"/>
</dbReference>
<dbReference type="InterPro" id="IPR008969">
    <property type="entry name" value="CarboxyPept-like_regulatory"/>
</dbReference>
<accession>A0A2S3ZM28</accession>
<keyword evidence="1" id="KW-0732">Signal</keyword>
<feature type="chain" id="PRO_5015590341" description="Alpha-amylase" evidence="1">
    <location>
        <begin position="23"/>
        <end position="438"/>
    </location>
</feature>
<protein>
    <recommendedName>
        <fullName evidence="4">Alpha-amylase</fullName>
    </recommendedName>
</protein>
<dbReference type="Gene3D" id="2.60.40.10">
    <property type="entry name" value="Immunoglobulins"/>
    <property type="match status" value="1"/>
</dbReference>
<evidence type="ECO:0008006" key="4">
    <source>
        <dbReference type="Google" id="ProtNLM"/>
    </source>
</evidence>
<reference evidence="2 3" key="1">
    <citation type="submission" date="2018-01" db="EMBL/GenBank/DDBJ databases">
        <title>Cryobacterium sp. nov., from glaciers in China.</title>
        <authorList>
            <person name="Liu Q."/>
            <person name="Xin Y.-H."/>
        </authorList>
    </citation>
    <scope>NUCLEOTIDE SEQUENCE [LARGE SCALE GENOMIC DNA]</scope>
    <source>
        <strain evidence="2 3">TMB1-8</strain>
    </source>
</reference>
<name>A0A2S3ZM28_9MICO</name>
<evidence type="ECO:0000256" key="1">
    <source>
        <dbReference type="SAM" id="SignalP"/>
    </source>
</evidence>
<dbReference type="InterPro" id="IPR013783">
    <property type="entry name" value="Ig-like_fold"/>
</dbReference>